<keyword evidence="1" id="KW-0812">Transmembrane</keyword>
<evidence type="ECO:0000313" key="2">
    <source>
        <dbReference type="EMBL" id="MDQ0581641.1"/>
    </source>
</evidence>
<sequence>MLDAIVGGLIGSGLALIGTFVTMRDARWGRTLATEENAAAVLLAQLHRLRHDDRLLRNHRASVDFIEDCLGAVLAFRDTRVRMRLTASLELIVDCDRWAHIHDAHDAAYQVRQMVHHHIRECIEARLDRKRLPKPPLPWDEVSGDPAGYLTRTQHEIDAAMEALALEQEEAAAQWEGRL</sequence>
<protein>
    <recommendedName>
        <fullName evidence="4">Secreted protein</fullName>
    </recommendedName>
</protein>
<accession>A0ABU0NR82</accession>
<keyword evidence="1" id="KW-1133">Transmembrane helix</keyword>
<proteinExistence type="predicted"/>
<evidence type="ECO:0000313" key="3">
    <source>
        <dbReference type="Proteomes" id="UP001230654"/>
    </source>
</evidence>
<evidence type="ECO:0000256" key="1">
    <source>
        <dbReference type="SAM" id="Phobius"/>
    </source>
</evidence>
<comment type="caution">
    <text evidence="2">The sequence shown here is derived from an EMBL/GenBank/DDBJ whole genome shotgun (WGS) entry which is preliminary data.</text>
</comment>
<feature type="transmembrane region" description="Helical" evidence="1">
    <location>
        <begin position="6"/>
        <end position="23"/>
    </location>
</feature>
<dbReference type="EMBL" id="JAUSWV010000002">
    <property type="protein sequence ID" value="MDQ0581641.1"/>
    <property type="molecule type" value="Genomic_DNA"/>
</dbReference>
<dbReference type="Proteomes" id="UP001230654">
    <property type="component" value="Unassembled WGS sequence"/>
</dbReference>
<keyword evidence="1" id="KW-0472">Membrane</keyword>
<name>A0ABU0NR82_STRRH</name>
<gene>
    <name evidence="2" type="ORF">QF030_003819</name>
</gene>
<keyword evidence="3" id="KW-1185">Reference proteome</keyword>
<organism evidence="2 3">
    <name type="scientific">Streptomyces rishiriensis</name>
    <dbReference type="NCBI Taxonomy" id="68264"/>
    <lineage>
        <taxon>Bacteria</taxon>
        <taxon>Bacillati</taxon>
        <taxon>Actinomycetota</taxon>
        <taxon>Actinomycetes</taxon>
        <taxon>Kitasatosporales</taxon>
        <taxon>Streptomycetaceae</taxon>
        <taxon>Streptomyces</taxon>
    </lineage>
</organism>
<dbReference type="RefSeq" id="WP_307163873.1">
    <property type="nucleotide sequence ID" value="NZ_JAUSWV010000002.1"/>
</dbReference>
<evidence type="ECO:0008006" key="4">
    <source>
        <dbReference type="Google" id="ProtNLM"/>
    </source>
</evidence>
<reference evidence="2 3" key="1">
    <citation type="submission" date="2023-07" db="EMBL/GenBank/DDBJ databases">
        <title>Comparative genomics of wheat-associated soil bacteria to identify genetic determinants of phenazine resistance.</title>
        <authorList>
            <person name="Mouncey N."/>
        </authorList>
    </citation>
    <scope>NUCLEOTIDE SEQUENCE [LARGE SCALE GENOMIC DNA]</scope>
    <source>
        <strain evidence="2 3">B2I6</strain>
    </source>
</reference>